<feature type="region of interest" description="Disordered" evidence="17">
    <location>
        <begin position="241"/>
        <end position="264"/>
    </location>
</feature>
<evidence type="ECO:0000256" key="14">
    <source>
        <dbReference type="ARBA" id="ARBA00023134"/>
    </source>
</evidence>
<evidence type="ECO:0000256" key="11">
    <source>
        <dbReference type="ARBA" id="ARBA00022842"/>
    </source>
</evidence>
<protein>
    <submittedName>
        <fullName evidence="19">GTP-binding protein A</fullName>
    </submittedName>
</protein>
<keyword evidence="20" id="KW-1185">Reference proteome</keyword>
<evidence type="ECO:0000313" key="19">
    <source>
        <dbReference type="EMBL" id="GAB1317035.1"/>
    </source>
</evidence>
<keyword evidence="7" id="KW-0479">Metal-binding</keyword>
<evidence type="ECO:0000259" key="18">
    <source>
        <dbReference type="Pfam" id="PF04548"/>
    </source>
</evidence>
<evidence type="ECO:0000256" key="2">
    <source>
        <dbReference type="ARBA" id="ARBA00004167"/>
    </source>
</evidence>
<evidence type="ECO:0000256" key="9">
    <source>
        <dbReference type="ARBA" id="ARBA00022801"/>
    </source>
</evidence>
<keyword evidence="4" id="KW-0150">Chloroplast</keyword>
<dbReference type="InterPro" id="IPR006703">
    <property type="entry name" value="G_AIG1"/>
</dbReference>
<dbReference type="EMBL" id="BAAFSV010000004">
    <property type="protein sequence ID" value="GAB1317035.1"/>
    <property type="molecule type" value="Genomic_DNA"/>
</dbReference>
<comment type="cofactor">
    <cofactor evidence="1">
        <name>Mg(2+)</name>
        <dbReference type="ChEBI" id="CHEBI:18420"/>
    </cofactor>
</comment>
<keyword evidence="10" id="KW-1002">Plastid outer membrane</keyword>
<evidence type="ECO:0000256" key="6">
    <source>
        <dbReference type="ARBA" id="ARBA00022692"/>
    </source>
</evidence>
<keyword evidence="8" id="KW-0547">Nucleotide-binding</keyword>
<keyword evidence="11" id="KW-0460">Magnesium</keyword>
<comment type="subcellular location">
    <subcellularLocation>
        <location evidence="2">Membrane</location>
        <topology evidence="2">Single-pass membrane protein</topology>
    </subcellularLocation>
    <subcellularLocation>
        <location evidence="16">Plastid</location>
        <location evidence="16">Chloroplast outer membrane</location>
    </subcellularLocation>
</comment>
<organism evidence="19 20">
    <name type="scientific">Madurella fahalii</name>
    <dbReference type="NCBI Taxonomy" id="1157608"/>
    <lineage>
        <taxon>Eukaryota</taxon>
        <taxon>Fungi</taxon>
        <taxon>Dikarya</taxon>
        <taxon>Ascomycota</taxon>
        <taxon>Pezizomycotina</taxon>
        <taxon>Sordariomycetes</taxon>
        <taxon>Sordariomycetidae</taxon>
        <taxon>Sordariales</taxon>
        <taxon>Sordariales incertae sedis</taxon>
        <taxon>Madurella</taxon>
    </lineage>
</organism>
<reference evidence="19 20" key="1">
    <citation type="submission" date="2024-09" db="EMBL/GenBank/DDBJ databases">
        <title>Itraconazole resistance in Madurella fahalii resulting from another homologue of gene encoding cytochrome P450 14-alpha sterol demethylase (CYP51).</title>
        <authorList>
            <person name="Yoshioka I."/>
            <person name="Fahal A.H."/>
            <person name="Kaneko S."/>
            <person name="Yaguchi T."/>
        </authorList>
    </citation>
    <scope>NUCLEOTIDE SEQUENCE [LARGE SCALE GENOMIC DNA]</scope>
    <source>
        <strain evidence="19 20">IFM 68171</strain>
    </source>
</reference>
<dbReference type="CDD" id="cd00882">
    <property type="entry name" value="Ras_like_GTPase"/>
    <property type="match status" value="1"/>
</dbReference>
<evidence type="ECO:0000256" key="12">
    <source>
        <dbReference type="ARBA" id="ARBA00022927"/>
    </source>
</evidence>
<keyword evidence="6" id="KW-0812">Transmembrane</keyword>
<keyword evidence="3" id="KW-0813">Transport</keyword>
<feature type="domain" description="AIG1-type G" evidence="18">
    <location>
        <begin position="16"/>
        <end position="170"/>
    </location>
</feature>
<dbReference type="PANTHER" id="PTHR10903">
    <property type="entry name" value="GTPASE, IMAP FAMILY MEMBER-RELATED"/>
    <property type="match status" value="1"/>
</dbReference>
<evidence type="ECO:0000256" key="4">
    <source>
        <dbReference type="ARBA" id="ARBA00022528"/>
    </source>
</evidence>
<keyword evidence="15" id="KW-0472">Membrane</keyword>
<name>A0ABQ0GH73_9PEZI</name>
<evidence type="ECO:0000256" key="8">
    <source>
        <dbReference type="ARBA" id="ARBA00022741"/>
    </source>
</evidence>
<evidence type="ECO:0000256" key="7">
    <source>
        <dbReference type="ARBA" id="ARBA00022723"/>
    </source>
</evidence>
<gene>
    <name evidence="19" type="ORF">MFIFM68171_07245</name>
</gene>
<dbReference type="InterPro" id="IPR027417">
    <property type="entry name" value="P-loop_NTPase"/>
</dbReference>
<accession>A0ABQ0GH73</accession>
<keyword evidence="9" id="KW-0378">Hydrolase</keyword>
<dbReference type="PANTHER" id="PTHR10903:SF135">
    <property type="entry name" value="TRANSLOCASE OF CHLOROPLAST 120, CHLOROPLASTIC-RELATED"/>
    <property type="match status" value="1"/>
</dbReference>
<dbReference type="Gene3D" id="3.40.50.300">
    <property type="entry name" value="P-loop containing nucleotide triphosphate hydrolases"/>
    <property type="match status" value="1"/>
</dbReference>
<dbReference type="Pfam" id="PF04548">
    <property type="entry name" value="AIG1"/>
    <property type="match status" value="1"/>
</dbReference>
<dbReference type="SUPFAM" id="SSF52540">
    <property type="entry name" value="P-loop containing nucleoside triphosphate hydrolases"/>
    <property type="match status" value="1"/>
</dbReference>
<evidence type="ECO:0000256" key="10">
    <source>
        <dbReference type="ARBA" id="ARBA00022805"/>
    </source>
</evidence>
<keyword evidence="14" id="KW-0342">GTP-binding</keyword>
<sequence length="311" mass="35846">MAPSNNKNNAEDSVVIALLGVTGAGKTTFIRHASGDTTLKVGHGIYSCTQEPQAIRFQLDGRSIALIDTPGFDDDTRSDVEILEQLAKWMAEQGHMIKKQLDGLILLQPITAHRVGGTERKRTRLLKNILGEDAYKHVIIATTMWEQIKDENDMKERLNGRRDDLWGDMVTRGTEIVKHANNKDSAHEIIRKIIRISEKSGKLHPLLQKELVKNPLVVESTAGKDVKRQLENNIELTRRELKEHVKNRPPRPKSKRKNMSEANSRARIRWKEWHEDKKTLEERLDMLQFRLKRLNSLSFKLRNFWVSLFGR</sequence>
<feature type="compositionally biased region" description="Basic residues" evidence="17">
    <location>
        <begin position="247"/>
        <end position="257"/>
    </location>
</feature>
<dbReference type="InterPro" id="IPR045058">
    <property type="entry name" value="GIMA/IAN/Toc"/>
</dbReference>
<keyword evidence="12" id="KW-0653">Protein transport</keyword>
<evidence type="ECO:0000256" key="13">
    <source>
        <dbReference type="ARBA" id="ARBA00022989"/>
    </source>
</evidence>
<dbReference type="RefSeq" id="XP_070918766.1">
    <property type="nucleotide sequence ID" value="XM_071062665.1"/>
</dbReference>
<evidence type="ECO:0000256" key="3">
    <source>
        <dbReference type="ARBA" id="ARBA00022448"/>
    </source>
</evidence>
<evidence type="ECO:0000256" key="15">
    <source>
        <dbReference type="ARBA" id="ARBA00023136"/>
    </source>
</evidence>
<proteinExistence type="predicted"/>
<keyword evidence="13" id="KW-1133">Transmembrane helix</keyword>
<evidence type="ECO:0000256" key="1">
    <source>
        <dbReference type="ARBA" id="ARBA00001946"/>
    </source>
</evidence>
<evidence type="ECO:0000256" key="17">
    <source>
        <dbReference type="SAM" id="MobiDB-lite"/>
    </source>
</evidence>
<evidence type="ECO:0000256" key="5">
    <source>
        <dbReference type="ARBA" id="ARBA00022640"/>
    </source>
</evidence>
<comment type="caution">
    <text evidence="19">The sequence shown here is derived from an EMBL/GenBank/DDBJ whole genome shotgun (WGS) entry which is preliminary data.</text>
</comment>
<evidence type="ECO:0000256" key="16">
    <source>
        <dbReference type="ARBA" id="ARBA00024013"/>
    </source>
</evidence>
<keyword evidence="5" id="KW-0934">Plastid</keyword>
<dbReference type="GeneID" id="98177988"/>
<evidence type="ECO:0000313" key="20">
    <source>
        <dbReference type="Proteomes" id="UP001628179"/>
    </source>
</evidence>
<dbReference type="Proteomes" id="UP001628179">
    <property type="component" value="Unassembled WGS sequence"/>
</dbReference>